<dbReference type="HOGENOM" id="CLU_104293_3_0_1"/>
<dbReference type="AlphaFoldDB" id="A0A0D0D9Q7"/>
<dbReference type="OrthoDB" id="2953744at2759"/>
<reference evidence="1 2" key="1">
    <citation type="submission" date="2014-04" db="EMBL/GenBank/DDBJ databases">
        <authorList>
            <consortium name="DOE Joint Genome Institute"/>
            <person name="Kuo A."/>
            <person name="Kohler A."/>
            <person name="Jargeat P."/>
            <person name="Nagy L.G."/>
            <person name="Floudas D."/>
            <person name="Copeland A."/>
            <person name="Barry K.W."/>
            <person name="Cichocki N."/>
            <person name="Veneault-Fourrey C."/>
            <person name="LaButti K."/>
            <person name="Lindquist E.A."/>
            <person name="Lipzen A."/>
            <person name="Lundell T."/>
            <person name="Morin E."/>
            <person name="Murat C."/>
            <person name="Sun H."/>
            <person name="Tunlid A."/>
            <person name="Henrissat B."/>
            <person name="Grigoriev I.V."/>
            <person name="Hibbett D.S."/>
            <person name="Martin F."/>
            <person name="Nordberg H.P."/>
            <person name="Cantor M.N."/>
            <person name="Hua S.X."/>
        </authorList>
    </citation>
    <scope>NUCLEOTIDE SEQUENCE [LARGE SCALE GENOMIC DNA]</scope>
    <source>
        <strain evidence="1 2">Ve08.2h10</strain>
    </source>
</reference>
<evidence type="ECO:0000313" key="1">
    <source>
        <dbReference type="EMBL" id="KIK93812.1"/>
    </source>
</evidence>
<evidence type="ECO:0000313" key="2">
    <source>
        <dbReference type="Proteomes" id="UP000054538"/>
    </source>
</evidence>
<dbReference type="EMBL" id="KN825153">
    <property type="protein sequence ID" value="KIK93812.1"/>
    <property type="molecule type" value="Genomic_DNA"/>
</dbReference>
<dbReference type="Proteomes" id="UP000054538">
    <property type="component" value="Unassembled WGS sequence"/>
</dbReference>
<sequence>MDSPTCSTLIRPSNFQIWKLWIMVKLQREKVLGVALGTDICSIIPVTSFSISSTTATVTWNEKAHGIIQDSIRNDLLLNIEAHTTAWDLFNVLLSDKNYKRVVISQTT</sequence>
<organism evidence="1 2">
    <name type="scientific">Paxillus rubicundulus Ve08.2h10</name>
    <dbReference type="NCBI Taxonomy" id="930991"/>
    <lineage>
        <taxon>Eukaryota</taxon>
        <taxon>Fungi</taxon>
        <taxon>Dikarya</taxon>
        <taxon>Basidiomycota</taxon>
        <taxon>Agaricomycotina</taxon>
        <taxon>Agaricomycetes</taxon>
        <taxon>Agaricomycetidae</taxon>
        <taxon>Boletales</taxon>
        <taxon>Paxilineae</taxon>
        <taxon>Paxillaceae</taxon>
        <taxon>Paxillus</taxon>
    </lineage>
</organism>
<reference evidence="2" key="2">
    <citation type="submission" date="2015-01" db="EMBL/GenBank/DDBJ databases">
        <title>Evolutionary Origins and Diversification of the Mycorrhizal Mutualists.</title>
        <authorList>
            <consortium name="DOE Joint Genome Institute"/>
            <consortium name="Mycorrhizal Genomics Consortium"/>
            <person name="Kohler A."/>
            <person name="Kuo A."/>
            <person name="Nagy L.G."/>
            <person name="Floudas D."/>
            <person name="Copeland A."/>
            <person name="Barry K.W."/>
            <person name="Cichocki N."/>
            <person name="Veneault-Fourrey C."/>
            <person name="LaButti K."/>
            <person name="Lindquist E.A."/>
            <person name="Lipzen A."/>
            <person name="Lundell T."/>
            <person name="Morin E."/>
            <person name="Murat C."/>
            <person name="Riley R."/>
            <person name="Ohm R."/>
            <person name="Sun H."/>
            <person name="Tunlid A."/>
            <person name="Henrissat B."/>
            <person name="Grigoriev I.V."/>
            <person name="Hibbett D.S."/>
            <person name="Martin F."/>
        </authorList>
    </citation>
    <scope>NUCLEOTIDE SEQUENCE [LARGE SCALE GENOMIC DNA]</scope>
    <source>
        <strain evidence="2">Ve08.2h10</strain>
    </source>
</reference>
<keyword evidence="2" id="KW-1185">Reference proteome</keyword>
<proteinExistence type="predicted"/>
<gene>
    <name evidence="1" type="ORF">PAXRUDRAFT_144231</name>
</gene>
<accession>A0A0D0D9Q7</accession>
<name>A0A0D0D9Q7_9AGAM</name>
<protein>
    <submittedName>
        <fullName evidence="1">Uncharacterized protein</fullName>
    </submittedName>
</protein>
<dbReference type="InParanoid" id="A0A0D0D9Q7"/>